<name>A0A1V8TVF2_9PEZI</name>
<dbReference type="EMBL" id="NAJO01000001">
    <property type="protein sequence ID" value="OQO15338.1"/>
    <property type="molecule type" value="Genomic_DNA"/>
</dbReference>
<proteinExistence type="predicted"/>
<comment type="caution">
    <text evidence="1">The sequence shown here is derived from an EMBL/GenBank/DDBJ whole genome shotgun (WGS) entry which is preliminary data.</text>
</comment>
<gene>
    <name evidence="1" type="ORF">B0A48_00721</name>
</gene>
<keyword evidence="2" id="KW-1185">Reference proteome</keyword>
<evidence type="ECO:0000313" key="1">
    <source>
        <dbReference type="EMBL" id="OQO15338.1"/>
    </source>
</evidence>
<dbReference type="AlphaFoldDB" id="A0A1V8TVF2"/>
<accession>A0A1V8TVF2</accession>
<dbReference type="InParanoid" id="A0A1V8TVF2"/>
<protein>
    <submittedName>
        <fullName evidence="1">Uncharacterized protein</fullName>
    </submittedName>
</protein>
<sequence>MPRHLAPPAERSLFSLLATEILLQIIQEVMRVERTVNTEQNQYIDLSHADDSDVRVSRRILSLMAWDRAALAFSEQQLCGTQTFRIRQHRQEPFLLRYPRFLAPPAVLEDIRFLVLDAVSSHQGRHAS</sequence>
<dbReference type="Proteomes" id="UP000192596">
    <property type="component" value="Unassembled WGS sequence"/>
</dbReference>
<evidence type="ECO:0000313" key="2">
    <source>
        <dbReference type="Proteomes" id="UP000192596"/>
    </source>
</evidence>
<organism evidence="1 2">
    <name type="scientific">Cryoendolithus antarcticus</name>
    <dbReference type="NCBI Taxonomy" id="1507870"/>
    <lineage>
        <taxon>Eukaryota</taxon>
        <taxon>Fungi</taxon>
        <taxon>Dikarya</taxon>
        <taxon>Ascomycota</taxon>
        <taxon>Pezizomycotina</taxon>
        <taxon>Dothideomycetes</taxon>
        <taxon>Dothideomycetidae</taxon>
        <taxon>Cladosporiales</taxon>
        <taxon>Cladosporiaceae</taxon>
        <taxon>Cryoendolithus</taxon>
    </lineage>
</organism>
<reference evidence="2" key="1">
    <citation type="submission" date="2017-03" db="EMBL/GenBank/DDBJ databases">
        <title>Genomes of endolithic fungi from Antarctica.</title>
        <authorList>
            <person name="Coleine C."/>
            <person name="Masonjones S."/>
            <person name="Stajich J.E."/>
        </authorList>
    </citation>
    <scope>NUCLEOTIDE SEQUENCE [LARGE SCALE GENOMIC DNA]</scope>
    <source>
        <strain evidence="2">CCFEE 5527</strain>
    </source>
</reference>